<evidence type="ECO:0000313" key="2">
    <source>
        <dbReference type="Proteomes" id="UP001054252"/>
    </source>
</evidence>
<gene>
    <name evidence="1" type="ORF">SLEP1_g26991</name>
</gene>
<dbReference type="EMBL" id="BPVZ01000045">
    <property type="protein sequence ID" value="GKV16333.1"/>
    <property type="molecule type" value="Genomic_DNA"/>
</dbReference>
<comment type="caution">
    <text evidence="1">The sequence shown here is derived from an EMBL/GenBank/DDBJ whole genome shotgun (WGS) entry which is preliminary data.</text>
</comment>
<protein>
    <submittedName>
        <fullName evidence="1">Uncharacterized protein</fullName>
    </submittedName>
</protein>
<name>A0AAV5JV03_9ROSI</name>
<reference evidence="1 2" key="1">
    <citation type="journal article" date="2021" name="Commun. Biol.">
        <title>The genome of Shorea leprosula (Dipterocarpaceae) highlights the ecological relevance of drought in aseasonal tropical rainforests.</title>
        <authorList>
            <person name="Ng K.K.S."/>
            <person name="Kobayashi M.J."/>
            <person name="Fawcett J.A."/>
            <person name="Hatakeyama M."/>
            <person name="Paape T."/>
            <person name="Ng C.H."/>
            <person name="Ang C.C."/>
            <person name="Tnah L.H."/>
            <person name="Lee C.T."/>
            <person name="Nishiyama T."/>
            <person name="Sese J."/>
            <person name="O'Brien M.J."/>
            <person name="Copetti D."/>
            <person name="Mohd Noor M.I."/>
            <person name="Ong R.C."/>
            <person name="Putra M."/>
            <person name="Sireger I.Z."/>
            <person name="Indrioko S."/>
            <person name="Kosugi Y."/>
            <person name="Izuno A."/>
            <person name="Isagi Y."/>
            <person name="Lee S.L."/>
            <person name="Shimizu K.K."/>
        </authorList>
    </citation>
    <scope>NUCLEOTIDE SEQUENCE [LARGE SCALE GENOMIC DNA]</scope>
    <source>
        <strain evidence="1">214</strain>
    </source>
</reference>
<organism evidence="1 2">
    <name type="scientific">Rubroshorea leprosula</name>
    <dbReference type="NCBI Taxonomy" id="152421"/>
    <lineage>
        <taxon>Eukaryota</taxon>
        <taxon>Viridiplantae</taxon>
        <taxon>Streptophyta</taxon>
        <taxon>Embryophyta</taxon>
        <taxon>Tracheophyta</taxon>
        <taxon>Spermatophyta</taxon>
        <taxon>Magnoliopsida</taxon>
        <taxon>eudicotyledons</taxon>
        <taxon>Gunneridae</taxon>
        <taxon>Pentapetalae</taxon>
        <taxon>rosids</taxon>
        <taxon>malvids</taxon>
        <taxon>Malvales</taxon>
        <taxon>Dipterocarpaceae</taxon>
        <taxon>Rubroshorea</taxon>
    </lineage>
</organism>
<evidence type="ECO:0000313" key="1">
    <source>
        <dbReference type="EMBL" id="GKV16333.1"/>
    </source>
</evidence>
<sequence>MALSPGTRTGDRYLKPVTILDRGFLSSVSSYLSCEMGFDCPMEGSHGVGTMAAFDHNAWPQIYKMESVKHSIYLEVFWLLHQ</sequence>
<keyword evidence="2" id="KW-1185">Reference proteome</keyword>
<dbReference type="AlphaFoldDB" id="A0AAV5JV03"/>
<accession>A0AAV5JV03</accession>
<dbReference type="Proteomes" id="UP001054252">
    <property type="component" value="Unassembled WGS sequence"/>
</dbReference>
<proteinExistence type="predicted"/>